<dbReference type="GO" id="GO:0004386">
    <property type="term" value="F:helicase activity"/>
    <property type="evidence" value="ECO:0007669"/>
    <property type="project" value="UniProtKB-KW"/>
</dbReference>
<dbReference type="SMART" id="SM00491">
    <property type="entry name" value="HELICc2"/>
    <property type="match status" value="1"/>
</dbReference>
<keyword evidence="3" id="KW-0067">ATP-binding</keyword>
<proteinExistence type="inferred from homology"/>
<evidence type="ECO:0000313" key="7">
    <source>
        <dbReference type="EMBL" id="MBK1726937.1"/>
    </source>
</evidence>
<name>A0ABS1E733_9GAMM</name>
<gene>
    <name evidence="7" type="ORF">CKO13_07860</name>
</gene>
<dbReference type="EMBL" id="NRSH01000080">
    <property type="protein sequence ID" value="MBK1726937.1"/>
    <property type="molecule type" value="Genomic_DNA"/>
</dbReference>
<keyword evidence="7" id="KW-0347">Helicase</keyword>
<reference evidence="7 8" key="1">
    <citation type="journal article" date="2020" name="Microorganisms">
        <title>Osmotic Adaptation and Compatible Solute Biosynthesis of Phototrophic Bacteria as Revealed from Genome Analyses.</title>
        <authorList>
            <person name="Imhoff J.F."/>
            <person name="Rahn T."/>
            <person name="Kunzel S."/>
            <person name="Keller A."/>
            <person name="Neulinger S.C."/>
        </authorList>
    </citation>
    <scope>NUCLEOTIDE SEQUENCE [LARGE SCALE GENOMIC DNA]</scope>
    <source>
        <strain evidence="7 8">DSM 15116</strain>
    </source>
</reference>
<keyword evidence="1" id="KW-0547">Nucleotide-binding</keyword>
<evidence type="ECO:0000256" key="3">
    <source>
        <dbReference type="ARBA" id="ARBA00022840"/>
    </source>
</evidence>
<feature type="domain" description="Helicase ATP-binding" evidence="6">
    <location>
        <begin position="30"/>
        <end position="294"/>
    </location>
</feature>
<evidence type="ECO:0000256" key="1">
    <source>
        <dbReference type="ARBA" id="ARBA00022741"/>
    </source>
</evidence>
<dbReference type="InterPro" id="IPR045028">
    <property type="entry name" value="DinG/Rad3-like"/>
</dbReference>
<dbReference type="InterPro" id="IPR011545">
    <property type="entry name" value="DEAD/DEAH_box_helicase_dom"/>
</dbReference>
<comment type="caution">
    <text evidence="7">The sequence shown here is derived from an EMBL/GenBank/DDBJ whole genome shotgun (WGS) entry which is preliminary data.</text>
</comment>
<dbReference type="Pfam" id="PF13307">
    <property type="entry name" value="Helicase_C_2"/>
    <property type="match status" value="1"/>
</dbReference>
<evidence type="ECO:0000313" key="8">
    <source>
        <dbReference type="Proteomes" id="UP000738126"/>
    </source>
</evidence>
<dbReference type="InterPro" id="IPR006555">
    <property type="entry name" value="ATP-dep_Helicase_C"/>
</dbReference>
<accession>A0ABS1E733</accession>
<feature type="coiled-coil region" evidence="5">
    <location>
        <begin position="287"/>
        <end position="314"/>
    </location>
</feature>
<evidence type="ECO:0000256" key="5">
    <source>
        <dbReference type="SAM" id="Coils"/>
    </source>
</evidence>
<dbReference type="Proteomes" id="UP000738126">
    <property type="component" value="Unassembled WGS sequence"/>
</dbReference>
<dbReference type="PANTHER" id="PTHR11472:SF34">
    <property type="entry name" value="REGULATOR OF TELOMERE ELONGATION HELICASE 1"/>
    <property type="match status" value="1"/>
</dbReference>
<dbReference type="SUPFAM" id="SSF52540">
    <property type="entry name" value="P-loop containing nucleoside triphosphate hydrolases"/>
    <property type="match status" value="2"/>
</dbReference>
<evidence type="ECO:0000256" key="2">
    <source>
        <dbReference type="ARBA" id="ARBA00022801"/>
    </source>
</evidence>
<keyword evidence="2" id="KW-0378">Hydrolase</keyword>
<keyword evidence="8" id="KW-1185">Reference proteome</keyword>
<dbReference type="InterPro" id="IPR014013">
    <property type="entry name" value="Helic_SF1/SF2_ATP-bd_DinG/Rad3"/>
</dbReference>
<keyword evidence="5" id="KW-0175">Coiled coil</keyword>
<dbReference type="InterPro" id="IPR027417">
    <property type="entry name" value="P-loop_NTPase"/>
</dbReference>
<dbReference type="Gene3D" id="3.40.50.300">
    <property type="entry name" value="P-loop containing nucleotide triphosphate hydrolases"/>
    <property type="match status" value="2"/>
</dbReference>
<comment type="similarity">
    <text evidence="4">Belongs to the helicase family. DinG subfamily.</text>
</comment>
<sequence length="660" mass="70663">MRVAPGSVHSRRSSSPYVRCAVDALREGGALAAVAPGFAERPEQLELAAAVAAALEADETLIAEAGTGIGKTYAYLVPALLDGRRVVISTGTRTLQDQLFHRDLPRLRAALQARSEAPMTAALLKGRANYLCRYRLQRALAEEPPADPERADALQRLAEWAQGTSSGDLAEGPAGVEAVAERVTVSPERCLGQRCPAYEECFFYEARRRAHEARIVVANHHLLLADWAVKDAGYGAVLPEAEALILDEAHLLPDTAARFFGHSLSARALRELARDTRLADRREAGDMPGLRAAVEALEAAADRLRAALGEGEVRADWQGLVEARPEAAEALAALRSAAAALEAALAPAAERGVELEACHRRSRGAREVLERFAAPEAGTEVQWVEARGRGFGLHLTPLDVGAAFQQRLAREVSACVMTSATLAVGDSFAAFRRRLGLPAETEALRLDSPFDYARQSLLYIPPGMPQPGSPGYDEAVLARAREVIEATPGGVFLLFTSHRALQLAGERLGQQLQRTLLIQGQAPQQRLLERFAADGAAVLLGTASFWQGVDIRGAALSAVVIDRLPFAAPSEPVTAARQQAVAAAGGVPFRDVLLPEAVIALKQGAGRLIRDAGDRGVLMIADPRLLGRSYGRTFLKSLPPMPRTQSAADVAAFWEGEPWT</sequence>
<protein>
    <submittedName>
        <fullName evidence="7">Helicase</fullName>
    </submittedName>
</protein>
<evidence type="ECO:0000256" key="4">
    <source>
        <dbReference type="ARBA" id="ARBA00038058"/>
    </source>
</evidence>
<dbReference type="PROSITE" id="PS51193">
    <property type="entry name" value="HELICASE_ATP_BIND_2"/>
    <property type="match status" value="1"/>
</dbReference>
<dbReference type="Pfam" id="PF00270">
    <property type="entry name" value="DEAD"/>
    <property type="match status" value="1"/>
</dbReference>
<dbReference type="PANTHER" id="PTHR11472">
    <property type="entry name" value="DNA REPAIR DEAD HELICASE RAD3/XP-D SUBFAMILY MEMBER"/>
    <property type="match status" value="1"/>
</dbReference>
<evidence type="ECO:0000259" key="6">
    <source>
        <dbReference type="PROSITE" id="PS51193"/>
    </source>
</evidence>
<organism evidence="7 8">
    <name type="scientific">Halorhodospira neutriphila</name>
    <dbReference type="NCBI Taxonomy" id="168379"/>
    <lineage>
        <taxon>Bacteria</taxon>
        <taxon>Pseudomonadati</taxon>
        <taxon>Pseudomonadota</taxon>
        <taxon>Gammaproteobacteria</taxon>
        <taxon>Chromatiales</taxon>
        <taxon>Ectothiorhodospiraceae</taxon>
        <taxon>Halorhodospira</taxon>
    </lineage>
</organism>